<keyword evidence="2" id="KW-0012">Acyltransferase</keyword>
<evidence type="ECO:0000313" key="5">
    <source>
        <dbReference type="Proteomes" id="UP000033870"/>
    </source>
</evidence>
<dbReference type="AlphaFoldDB" id="A0A0G2AMT9"/>
<feature type="domain" description="N-acetyltransferase" evidence="3">
    <location>
        <begin position="1"/>
        <end position="96"/>
    </location>
</feature>
<protein>
    <recommendedName>
        <fullName evidence="3">N-acetyltransferase domain-containing protein</fullName>
    </recommendedName>
</protein>
<dbReference type="PANTHER" id="PTHR43877">
    <property type="entry name" value="AMINOALKYLPHOSPHONATE N-ACETYLTRANSFERASE-RELATED-RELATED"/>
    <property type="match status" value="1"/>
</dbReference>
<dbReference type="InterPro" id="IPR000182">
    <property type="entry name" value="GNAT_dom"/>
</dbReference>
<evidence type="ECO:0000256" key="2">
    <source>
        <dbReference type="ARBA" id="ARBA00023315"/>
    </source>
</evidence>
<dbReference type="Gene3D" id="3.40.630.30">
    <property type="match status" value="1"/>
</dbReference>
<reference evidence="4 5" key="1">
    <citation type="journal article" date="2015" name="Nature">
        <title>rRNA introns, odd ribosomes, and small enigmatic genomes across a large radiation of phyla.</title>
        <authorList>
            <person name="Brown C.T."/>
            <person name="Hug L.A."/>
            <person name="Thomas B.C."/>
            <person name="Sharon I."/>
            <person name="Castelle C.J."/>
            <person name="Singh A."/>
            <person name="Wilkins M.J."/>
            <person name="Williams K.H."/>
            <person name="Banfield J.F."/>
        </authorList>
    </citation>
    <scope>NUCLEOTIDE SEQUENCE [LARGE SCALE GENOMIC DNA]</scope>
</reference>
<dbReference type="InterPro" id="IPR050832">
    <property type="entry name" value="Bact_Acetyltransf"/>
</dbReference>
<evidence type="ECO:0000256" key="1">
    <source>
        <dbReference type="ARBA" id="ARBA00022679"/>
    </source>
</evidence>
<dbReference type="InterPro" id="IPR016181">
    <property type="entry name" value="Acyl_CoA_acyltransferase"/>
</dbReference>
<dbReference type="Pfam" id="PF00583">
    <property type="entry name" value="Acetyltransf_1"/>
    <property type="match status" value="1"/>
</dbReference>
<dbReference type="GO" id="GO:0016747">
    <property type="term" value="F:acyltransferase activity, transferring groups other than amino-acyl groups"/>
    <property type="evidence" value="ECO:0007669"/>
    <property type="project" value="InterPro"/>
</dbReference>
<gene>
    <name evidence="4" type="ORF">UY92_C0005G0034</name>
</gene>
<sequence>MLGWALLVVIANERHAEPYGLMENVYVEREHRGKGIGTKLVELVISEAKERGCYKLLATSRHGKPEVHTLYERFGFANHGVEFRMNFIDSEPKQRD</sequence>
<dbReference type="SUPFAM" id="SSF55729">
    <property type="entry name" value="Acyl-CoA N-acyltransferases (Nat)"/>
    <property type="match status" value="1"/>
</dbReference>
<dbReference type="CDD" id="cd04301">
    <property type="entry name" value="NAT_SF"/>
    <property type="match status" value="1"/>
</dbReference>
<dbReference type="Proteomes" id="UP000033870">
    <property type="component" value="Unassembled WGS sequence"/>
</dbReference>
<name>A0A0G2AMT9_9BACT</name>
<dbReference type="PROSITE" id="PS51186">
    <property type="entry name" value="GNAT"/>
    <property type="match status" value="1"/>
</dbReference>
<keyword evidence="1" id="KW-0808">Transferase</keyword>
<organism evidence="4 5">
    <name type="scientific">Candidatus Magasanikbacteria bacterium GW2011_GWA2_56_11</name>
    <dbReference type="NCBI Taxonomy" id="1619044"/>
    <lineage>
        <taxon>Bacteria</taxon>
        <taxon>Candidatus Magasanikiibacteriota</taxon>
    </lineage>
</organism>
<dbReference type="PANTHER" id="PTHR43877:SF1">
    <property type="entry name" value="ACETYLTRANSFERASE"/>
    <property type="match status" value="1"/>
</dbReference>
<evidence type="ECO:0000259" key="3">
    <source>
        <dbReference type="PROSITE" id="PS51186"/>
    </source>
</evidence>
<comment type="caution">
    <text evidence="4">The sequence shown here is derived from an EMBL/GenBank/DDBJ whole genome shotgun (WGS) entry which is preliminary data.</text>
</comment>
<accession>A0A0G2AMT9</accession>
<dbReference type="STRING" id="1619044.UY92_C0005G0034"/>
<evidence type="ECO:0000313" key="4">
    <source>
        <dbReference type="EMBL" id="KKW42612.1"/>
    </source>
</evidence>
<proteinExistence type="predicted"/>
<dbReference type="EMBL" id="LCRX01000005">
    <property type="protein sequence ID" value="KKW42612.1"/>
    <property type="molecule type" value="Genomic_DNA"/>
</dbReference>